<dbReference type="InterPro" id="IPR018095">
    <property type="entry name" value="Thymidylate_kin_CS"/>
</dbReference>
<dbReference type="FunFam" id="3.40.50.300:FF:000679">
    <property type="entry name" value="Thymidylate kinase"/>
    <property type="match status" value="1"/>
</dbReference>
<dbReference type="InterPro" id="IPR027417">
    <property type="entry name" value="P-loop_NTPase"/>
</dbReference>
<keyword evidence="8 12" id="KW-0418">Kinase</keyword>
<dbReference type="GO" id="GO:0006227">
    <property type="term" value="P:dUDP biosynthetic process"/>
    <property type="evidence" value="ECO:0007669"/>
    <property type="project" value="TreeGrafter"/>
</dbReference>
<evidence type="ECO:0000256" key="8">
    <source>
        <dbReference type="ARBA" id="ARBA00022777"/>
    </source>
</evidence>
<dbReference type="CDD" id="cd01672">
    <property type="entry name" value="TMPK"/>
    <property type="match status" value="1"/>
</dbReference>
<evidence type="ECO:0000256" key="1">
    <source>
        <dbReference type="ARBA" id="ARBA00004992"/>
    </source>
</evidence>
<dbReference type="Proteomes" id="UP000515160">
    <property type="component" value="Chromosome 3"/>
</dbReference>
<dbReference type="EC" id="2.7.4.9" evidence="3"/>
<accession>A0A6P8WIX5</accession>
<sequence length="211" mass="23826">MSLSRGAFIVFEGLDRTGKTSQTRRLYNRLTEKGIKAKLIHFPERSSAIGQVINAYLTNAQDLPDEVIHLMFSANRWEHINGIRQEMLAGTTFICDRYAYSGAAYSVAKGLHFDWCCSPDRGLIKPDAVIYLKASSDEAIASRGNYGGERYEKLEFQRKVGVVFDQFCEKESSYWHQFDACQSEENLHAEIAAIVDEVLKETPSQSLAKLT</sequence>
<dbReference type="GO" id="GO:0004798">
    <property type="term" value="F:dTMP kinase activity"/>
    <property type="evidence" value="ECO:0007669"/>
    <property type="project" value="UniProtKB-EC"/>
</dbReference>
<dbReference type="PANTHER" id="PTHR10344">
    <property type="entry name" value="THYMIDYLATE KINASE"/>
    <property type="match status" value="1"/>
</dbReference>
<feature type="domain" description="Thymidylate kinase-like" evidence="10">
    <location>
        <begin position="11"/>
        <end position="191"/>
    </location>
</feature>
<protein>
    <recommendedName>
        <fullName evidence="4">Thymidylate kinase</fullName>
        <ecNumber evidence="3">2.7.4.9</ecNumber>
    </recommendedName>
</protein>
<dbReference type="GO" id="GO:0005524">
    <property type="term" value="F:ATP binding"/>
    <property type="evidence" value="ECO:0007669"/>
    <property type="project" value="UniProtKB-KW"/>
</dbReference>
<dbReference type="PROSITE" id="PS01331">
    <property type="entry name" value="THYMIDYLATE_KINASE"/>
    <property type="match status" value="1"/>
</dbReference>
<dbReference type="GO" id="GO:0005739">
    <property type="term" value="C:mitochondrion"/>
    <property type="evidence" value="ECO:0007669"/>
    <property type="project" value="TreeGrafter"/>
</dbReference>
<dbReference type="GO" id="GO:0005829">
    <property type="term" value="C:cytosol"/>
    <property type="evidence" value="ECO:0007669"/>
    <property type="project" value="TreeGrafter"/>
</dbReference>
<dbReference type="PANTHER" id="PTHR10344:SF1">
    <property type="entry name" value="THYMIDYLATE KINASE"/>
    <property type="match status" value="1"/>
</dbReference>
<proteinExistence type="inferred from homology"/>
<evidence type="ECO:0000256" key="4">
    <source>
        <dbReference type="ARBA" id="ARBA00017144"/>
    </source>
</evidence>
<gene>
    <name evidence="12" type="primary">LOC117567649</name>
</gene>
<keyword evidence="6" id="KW-0545">Nucleotide biosynthesis</keyword>
<dbReference type="SUPFAM" id="SSF52540">
    <property type="entry name" value="P-loop containing nucleoside triphosphate hydrolases"/>
    <property type="match status" value="1"/>
</dbReference>
<dbReference type="GO" id="GO:0004550">
    <property type="term" value="F:nucleoside diphosphate kinase activity"/>
    <property type="evidence" value="ECO:0007669"/>
    <property type="project" value="TreeGrafter"/>
</dbReference>
<dbReference type="GO" id="GO:0006233">
    <property type="term" value="P:dTDP biosynthetic process"/>
    <property type="evidence" value="ECO:0007669"/>
    <property type="project" value="InterPro"/>
</dbReference>
<evidence type="ECO:0000259" key="10">
    <source>
        <dbReference type="Pfam" id="PF02223"/>
    </source>
</evidence>
<evidence type="ECO:0000256" key="3">
    <source>
        <dbReference type="ARBA" id="ARBA00012980"/>
    </source>
</evidence>
<keyword evidence="11" id="KW-1185">Reference proteome</keyword>
<reference evidence="12" key="1">
    <citation type="submission" date="2025-08" db="UniProtKB">
        <authorList>
            <consortium name="RefSeq"/>
        </authorList>
    </citation>
    <scope>IDENTIFICATION</scope>
    <source>
        <strain evidence="12">15112-1751.03</strain>
        <tissue evidence="12">Whole Adult</tissue>
    </source>
</reference>
<evidence type="ECO:0000313" key="12">
    <source>
        <dbReference type="RefSeq" id="XP_034103651.1"/>
    </source>
</evidence>
<dbReference type="InterPro" id="IPR018094">
    <property type="entry name" value="Thymidylate_kinase"/>
</dbReference>
<organism evidence="11 12">
    <name type="scientific">Drosophila albomicans</name>
    <name type="common">Fruit fly</name>
    <dbReference type="NCBI Taxonomy" id="7291"/>
    <lineage>
        <taxon>Eukaryota</taxon>
        <taxon>Metazoa</taxon>
        <taxon>Ecdysozoa</taxon>
        <taxon>Arthropoda</taxon>
        <taxon>Hexapoda</taxon>
        <taxon>Insecta</taxon>
        <taxon>Pterygota</taxon>
        <taxon>Neoptera</taxon>
        <taxon>Endopterygota</taxon>
        <taxon>Diptera</taxon>
        <taxon>Brachycera</taxon>
        <taxon>Muscomorpha</taxon>
        <taxon>Ephydroidea</taxon>
        <taxon>Drosophilidae</taxon>
        <taxon>Drosophila</taxon>
    </lineage>
</organism>
<dbReference type="NCBIfam" id="TIGR00041">
    <property type="entry name" value="DTMP_kinase"/>
    <property type="match status" value="1"/>
</dbReference>
<evidence type="ECO:0000256" key="9">
    <source>
        <dbReference type="ARBA" id="ARBA00022840"/>
    </source>
</evidence>
<comment type="similarity">
    <text evidence="2">Belongs to the thymidylate kinase family.</text>
</comment>
<dbReference type="InterPro" id="IPR039430">
    <property type="entry name" value="Thymidylate_kin-like_dom"/>
</dbReference>
<dbReference type="HAMAP" id="MF_00165">
    <property type="entry name" value="Thymidylate_kinase"/>
    <property type="match status" value="1"/>
</dbReference>
<dbReference type="OrthoDB" id="425602at2759"/>
<comment type="pathway">
    <text evidence="1">Pyrimidine metabolism; dTTP biosynthesis.</text>
</comment>
<dbReference type="Gene3D" id="3.40.50.300">
    <property type="entry name" value="P-loop containing nucleotide triphosphate hydrolases"/>
    <property type="match status" value="1"/>
</dbReference>
<keyword evidence="9" id="KW-0067">ATP-binding</keyword>
<evidence type="ECO:0000313" key="11">
    <source>
        <dbReference type="Proteomes" id="UP000515160"/>
    </source>
</evidence>
<name>A0A6P8WIX5_DROAB</name>
<dbReference type="GeneID" id="117567649"/>
<evidence type="ECO:0000256" key="6">
    <source>
        <dbReference type="ARBA" id="ARBA00022727"/>
    </source>
</evidence>
<dbReference type="Pfam" id="PF02223">
    <property type="entry name" value="Thymidylate_kin"/>
    <property type="match status" value="1"/>
</dbReference>
<evidence type="ECO:0000256" key="7">
    <source>
        <dbReference type="ARBA" id="ARBA00022741"/>
    </source>
</evidence>
<dbReference type="RefSeq" id="XP_034103651.1">
    <property type="nucleotide sequence ID" value="XM_034247760.2"/>
</dbReference>
<keyword evidence="5" id="KW-0808">Transferase</keyword>
<evidence type="ECO:0000256" key="2">
    <source>
        <dbReference type="ARBA" id="ARBA00009776"/>
    </source>
</evidence>
<evidence type="ECO:0000256" key="5">
    <source>
        <dbReference type="ARBA" id="ARBA00022679"/>
    </source>
</evidence>
<dbReference type="AlphaFoldDB" id="A0A6P8WIX5"/>
<dbReference type="GO" id="GO:0005634">
    <property type="term" value="C:nucleus"/>
    <property type="evidence" value="ECO:0007669"/>
    <property type="project" value="TreeGrafter"/>
</dbReference>
<dbReference type="GO" id="GO:0006235">
    <property type="term" value="P:dTTP biosynthetic process"/>
    <property type="evidence" value="ECO:0007669"/>
    <property type="project" value="TreeGrafter"/>
</dbReference>
<keyword evidence="7" id="KW-0547">Nucleotide-binding</keyword>